<dbReference type="EMBL" id="CAEZSP010000090">
    <property type="protein sequence ID" value="CAB4550912.1"/>
    <property type="molecule type" value="Genomic_DNA"/>
</dbReference>
<gene>
    <name evidence="2" type="ORF">UFOPK1440_01134</name>
</gene>
<name>A0A6J6CHB5_9ZZZZ</name>
<evidence type="ECO:0000259" key="1">
    <source>
        <dbReference type="Pfam" id="PF07603"/>
    </source>
</evidence>
<reference evidence="2" key="1">
    <citation type="submission" date="2020-05" db="EMBL/GenBank/DDBJ databases">
        <authorList>
            <person name="Chiriac C."/>
            <person name="Salcher M."/>
            <person name="Ghai R."/>
            <person name="Kavagutti S V."/>
        </authorList>
    </citation>
    <scope>NUCLEOTIDE SEQUENCE</scope>
</reference>
<accession>A0A6J6CHB5</accession>
<dbReference type="InterPro" id="IPR011460">
    <property type="entry name" value="Lcl_C"/>
</dbReference>
<proteinExistence type="predicted"/>
<dbReference type="Pfam" id="PF07603">
    <property type="entry name" value="Lcl_C"/>
    <property type="match status" value="1"/>
</dbReference>
<dbReference type="AlphaFoldDB" id="A0A6J6CHB5"/>
<organism evidence="2">
    <name type="scientific">freshwater metagenome</name>
    <dbReference type="NCBI Taxonomy" id="449393"/>
    <lineage>
        <taxon>unclassified sequences</taxon>
        <taxon>metagenomes</taxon>
        <taxon>ecological metagenomes</taxon>
    </lineage>
</organism>
<feature type="domain" description="Lcl C-terminal" evidence="1">
    <location>
        <begin position="127"/>
        <end position="264"/>
    </location>
</feature>
<sequence length="266" mass="28499">MGTIASLNTGLITNSGKLIVGASSAASASAVLEANSTTKGFLPPRMTKAQRDAVVSPATGLMIWCTDNFGGEIEVYNGSIWVNMNGRISNSTLSIGDYYQGGKVAYILQSGDYGYDATTQHGLIAATSDQSTGIMWFRVPDWFSGPPVINTGAASTQIGTGLINTNMIITKQGAPSTSYAAGLARAYTGGGYTDWYLPSKDELNILYTNRLAIGFFTIGDDGASYWSSTDASIYPYKQAWYQSFNNGGQYTTFKDLPFKVRAIRSF</sequence>
<evidence type="ECO:0000313" key="2">
    <source>
        <dbReference type="EMBL" id="CAB4550912.1"/>
    </source>
</evidence>
<protein>
    <submittedName>
        <fullName evidence="2">Unannotated protein</fullName>
    </submittedName>
</protein>